<dbReference type="InterPro" id="IPR045941">
    <property type="entry name" value="DUF6361"/>
</dbReference>
<proteinExistence type="predicted"/>
<protein>
    <submittedName>
        <fullName evidence="1">Uncharacterized protein</fullName>
    </submittedName>
</protein>
<dbReference type="Pfam" id="PF19888">
    <property type="entry name" value="DUF6361"/>
    <property type="match status" value="1"/>
</dbReference>
<gene>
    <name evidence="1" type="ORF">Pmgp_01594</name>
</gene>
<dbReference type="EMBL" id="QFFZ01000013">
    <property type="protein sequence ID" value="TEB11576.1"/>
    <property type="molecule type" value="Genomic_DNA"/>
</dbReference>
<evidence type="ECO:0000313" key="2">
    <source>
        <dbReference type="Proteomes" id="UP000297597"/>
    </source>
</evidence>
<organism evidence="1 2">
    <name type="scientific">Pelotomaculum propionicicum</name>
    <dbReference type="NCBI Taxonomy" id="258475"/>
    <lineage>
        <taxon>Bacteria</taxon>
        <taxon>Bacillati</taxon>
        <taxon>Bacillota</taxon>
        <taxon>Clostridia</taxon>
        <taxon>Eubacteriales</taxon>
        <taxon>Desulfotomaculaceae</taxon>
        <taxon>Pelotomaculum</taxon>
    </lineage>
</organism>
<dbReference type="Proteomes" id="UP000297597">
    <property type="component" value="Unassembled WGS sequence"/>
</dbReference>
<sequence>MLFIPWAYRILEKQRTPSKEVSRRARNFEISLIQPLLDSGDTDGVIGRESREGLQRLPGGKEPFIA</sequence>
<keyword evidence="2" id="KW-1185">Reference proteome</keyword>
<comment type="caution">
    <text evidence="1">The sequence shown here is derived from an EMBL/GenBank/DDBJ whole genome shotgun (WGS) entry which is preliminary data.</text>
</comment>
<dbReference type="AlphaFoldDB" id="A0A4Y7RS32"/>
<accession>A0A4Y7RS32</accession>
<evidence type="ECO:0000313" key="1">
    <source>
        <dbReference type="EMBL" id="TEB11576.1"/>
    </source>
</evidence>
<name>A0A4Y7RS32_9FIRM</name>
<reference evidence="1 2" key="1">
    <citation type="journal article" date="2018" name="Environ. Microbiol.">
        <title>Novel energy conservation strategies and behaviour of Pelotomaculum schinkii driving syntrophic propionate catabolism.</title>
        <authorList>
            <person name="Hidalgo-Ahumada C.A.P."/>
            <person name="Nobu M.K."/>
            <person name="Narihiro T."/>
            <person name="Tamaki H."/>
            <person name="Liu W.T."/>
            <person name="Kamagata Y."/>
            <person name="Stams A.J.M."/>
            <person name="Imachi H."/>
            <person name="Sousa D.Z."/>
        </authorList>
    </citation>
    <scope>NUCLEOTIDE SEQUENCE [LARGE SCALE GENOMIC DNA]</scope>
    <source>
        <strain evidence="1 2">MGP</strain>
    </source>
</reference>